<dbReference type="EMBL" id="FWZT01000001">
    <property type="protein sequence ID" value="SME88332.1"/>
    <property type="molecule type" value="Genomic_DNA"/>
</dbReference>
<dbReference type="AlphaFoldDB" id="A0A1Y6B982"/>
<dbReference type="STRING" id="1513793.SAMN06296036_101142"/>
<organism evidence="2 3">
    <name type="scientific">Pseudobacteriovorax antillogorgiicola</name>
    <dbReference type="NCBI Taxonomy" id="1513793"/>
    <lineage>
        <taxon>Bacteria</taxon>
        <taxon>Pseudomonadati</taxon>
        <taxon>Bdellovibrionota</taxon>
        <taxon>Oligoflexia</taxon>
        <taxon>Oligoflexales</taxon>
        <taxon>Pseudobacteriovoracaceae</taxon>
        <taxon>Pseudobacteriovorax</taxon>
    </lineage>
</organism>
<accession>A0A1Y6B982</accession>
<feature type="signal peptide" evidence="1">
    <location>
        <begin position="1"/>
        <end position="19"/>
    </location>
</feature>
<name>A0A1Y6B982_9BACT</name>
<keyword evidence="1" id="KW-0732">Signal</keyword>
<evidence type="ECO:0008006" key="4">
    <source>
        <dbReference type="Google" id="ProtNLM"/>
    </source>
</evidence>
<evidence type="ECO:0000256" key="1">
    <source>
        <dbReference type="SAM" id="SignalP"/>
    </source>
</evidence>
<protein>
    <recommendedName>
        <fullName evidence="4">Imelysin</fullName>
    </recommendedName>
</protein>
<gene>
    <name evidence="2" type="ORF">SAMN06296036_101142</name>
</gene>
<evidence type="ECO:0000313" key="3">
    <source>
        <dbReference type="Proteomes" id="UP000192907"/>
    </source>
</evidence>
<keyword evidence="3" id="KW-1185">Reference proteome</keyword>
<reference evidence="3" key="1">
    <citation type="submission" date="2017-04" db="EMBL/GenBank/DDBJ databases">
        <authorList>
            <person name="Varghese N."/>
            <person name="Submissions S."/>
        </authorList>
    </citation>
    <scope>NUCLEOTIDE SEQUENCE [LARGE SCALE GENOMIC DNA]</scope>
    <source>
        <strain evidence="3">RKEM611</strain>
    </source>
</reference>
<feature type="chain" id="PRO_5012057145" description="Imelysin" evidence="1">
    <location>
        <begin position="20"/>
        <end position="276"/>
    </location>
</feature>
<proteinExistence type="predicted"/>
<sequence length="276" mass="29747">MIRYALGVLATTVSLGAVADEAQFKTADDLFALREGSVENTQAARQKYLEIADSGVKGADLVRAIVGAARTLIYEGEALTGMTSDDDVQTRRALFKDCFDNVTQKINPANLGYASPAYYYFTASCMGYYAQVSGTLENLANVKRLNDTLNAGYETQGGNSYEGGGLNRVKAAVTSNPKAKPIPGGLYNPEAALVLINDAIASEAYPGNYEGTLFCENYRRKVDVLVELERPADAKATADQAVEEFEFLLELEEVPAVLVAETKHCVAKIQEKAATL</sequence>
<dbReference type="RefSeq" id="WP_132314724.1">
    <property type="nucleotide sequence ID" value="NZ_FWZT01000001.1"/>
</dbReference>
<dbReference type="Proteomes" id="UP000192907">
    <property type="component" value="Unassembled WGS sequence"/>
</dbReference>
<evidence type="ECO:0000313" key="2">
    <source>
        <dbReference type="EMBL" id="SME88332.1"/>
    </source>
</evidence>
<dbReference type="OrthoDB" id="5311489at2"/>